<dbReference type="InterPro" id="IPR036390">
    <property type="entry name" value="WH_DNA-bd_sf"/>
</dbReference>
<dbReference type="PANTHER" id="PTHR43537">
    <property type="entry name" value="TRANSCRIPTIONAL REGULATOR, GNTR FAMILY"/>
    <property type="match status" value="1"/>
</dbReference>
<protein>
    <submittedName>
        <fullName evidence="5">HTH-type transcriptional regulator LutR</fullName>
    </submittedName>
</protein>
<dbReference type="AlphaFoldDB" id="A0A383R8B6"/>
<dbReference type="EMBL" id="LS992241">
    <property type="protein sequence ID" value="SYX82764.1"/>
    <property type="molecule type" value="Genomic_DNA"/>
</dbReference>
<reference evidence="6" key="1">
    <citation type="submission" date="2018-08" db="EMBL/GenBank/DDBJ databases">
        <authorList>
            <person name="Chevrot R."/>
        </authorList>
    </citation>
    <scope>NUCLEOTIDE SEQUENCE [LARGE SCALE GENOMIC DNA]</scope>
</reference>
<dbReference type="SMART" id="SM00345">
    <property type="entry name" value="HTH_GNTR"/>
    <property type="match status" value="1"/>
</dbReference>
<sequence>MTEFRLKKGSELIQEYLLEQLRGGIYMPGDKLPSVEALAQQYAVGRSTIREALSALKAMGWLDIRHGGGTFVRKYEQTPSQQLQGWLTNVESVKSLIEVRKMIEVGSAGLAAKRRTSADLQAMAACLHRMEKHLEDEEASQHDDFLFHVLLAEASHNEVLIPMLQMFHQKCAEHMGETRRMWLFGERSSTTQLLEEHRRIYEAIDAQDDKLASHRMLEHLSKIEARLD</sequence>
<dbReference type="GO" id="GO:0003677">
    <property type="term" value="F:DNA binding"/>
    <property type="evidence" value="ECO:0007669"/>
    <property type="project" value="UniProtKB-KW"/>
</dbReference>
<dbReference type="Gene3D" id="1.20.120.530">
    <property type="entry name" value="GntR ligand-binding domain-like"/>
    <property type="match status" value="1"/>
</dbReference>
<dbReference type="RefSeq" id="WP_138185013.1">
    <property type="nucleotide sequence ID" value="NZ_LS992241.1"/>
</dbReference>
<keyword evidence="3" id="KW-0804">Transcription</keyword>
<dbReference type="Pfam" id="PF07729">
    <property type="entry name" value="FCD"/>
    <property type="match status" value="1"/>
</dbReference>
<dbReference type="SUPFAM" id="SSF48008">
    <property type="entry name" value="GntR ligand-binding domain-like"/>
    <property type="match status" value="1"/>
</dbReference>
<evidence type="ECO:0000256" key="1">
    <source>
        <dbReference type="ARBA" id="ARBA00023015"/>
    </source>
</evidence>
<dbReference type="InterPro" id="IPR000524">
    <property type="entry name" value="Tscrpt_reg_HTH_GntR"/>
</dbReference>
<accession>A0A383R8B6</accession>
<feature type="domain" description="HTH gntR-type" evidence="4">
    <location>
        <begin position="7"/>
        <end position="75"/>
    </location>
</feature>
<evidence type="ECO:0000313" key="6">
    <source>
        <dbReference type="Proteomes" id="UP000304148"/>
    </source>
</evidence>
<evidence type="ECO:0000313" key="5">
    <source>
        <dbReference type="EMBL" id="SYX82764.1"/>
    </source>
</evidence>
<proteinExistence type="predicted"/>
<dbReference type="InterPro" id="IPR011711">
    <property type="entry name" value="GntR_C"/>
</dbReference>
<dbReference type="SUPFAM" id="SSF46785">
    <property type="entry name" value="Winged helix' DNA-binding domain"/>
    <property type="match status" value="1"/>
</dbReference>
<dbReference type="GO" id="GO:0003700">
    <property type="term" value="F:DNA-binding transcription factor activity"/>
    <property type="evidence" value="ECO:0007669"/>
    <property type="project" value="InterPro"/>
</dbReference>
<dbReference type="InterPro" id="IPR008920">
    <property type="entry name" value="TF_FadR/GntR_C"/>
</dbReference>
<dbReference type="Gene3D" id="1.10.10.10">
    <property type="entry name" value="Winged helix-like DNA-binding domain superfamily/Winged helix DNA-binding domain"/>
    <property type="match status" value="1"/>
</dbReference>
<dbReference type="Pfam" id="PF00392">
    <property type="entry name" value="GntR"/>
    <property type="match status" value="1"/>
</dbReference>
<dbReference type="Proteomes" id="UP000304148">
    <property type="component" value="Chromosome"/>
</dbReference>
<evidence type="ECO:0000256" key="3">
    <source>
        <dbReference type="ARBA" id="ARBA00023163"/>
    </source>
</evidence>
<dbReference type="PROSITE" id="PS50949">
    <property type="entry name" value="HTH_GNTR"/>
    <property type="match status" value="1"/>
</dbReference>
<organism evidence="5 6">
    <name type="scientific">Paenibacillus alvei</name>
    <name type="common">Bacillus alvei</name>
    <dbReference type="NCBI Taxonomy" id="44250"/>
    <lineage>
        <taxon>Bacteria</taxon>
        <taxon>Bacillati</taxon>
        <taxon>Bacillota</taxon>
        <taxon>Bacilli</taxon>
        <taxon>Bacillales</taxon>
        <taxon>Paenibacillaceae</taxon>
        <taxon>Paenibacillus</taxon>
    </lineage>
</organism>
<evidence type="ECO:0000256" key="2">
    <source>
        <dbReference type="ARBA" id="ARBA00023125"/>
    </source>
</evidence>
<dbReference type="PRINTS" id="PR00035">
    <property type="entry name" value="HTHGNTR"/>
</dbReference>
<dbReference type="InterPro" id="IPR036388">
    <property type="entry name" value="WH-like_DNA-bd_sf"/>
</dbReference>
<keyword evidence="1" id="KW-0805">Transcription regulation</keyword>
<evidence type="ECO:0000259" key="4">
    <source>
        <dbReference type="PROSITE" id="PS50949"/>
    </source>
</evidence>
<dbReference type="PANTHER" id="PTHR43537:SF5">
    <property type="entry name" value="UXU OPERON TRANSCRIPTIONAL REGULATOR"/>
    <property type="match status" value="1"/>
</dbReference>
<keyword evidence="2" id="KW-0238">DNA-binding</keyword>
<name>A0A383R8B6_PAEAL</name>
<gene>
    <name evidence="5" type="primary">lutR</name>
    <name evidence="5" type="ORF">PBLR_11186</name>
</gene>
<dbReference type="CDD" id="cd07377">
    <property type="entry name" value="WHTH_GntR"/>
    <property type="match status" value="1"/>
</dbReference>
<dbReference type="SMART" id="SM00895">
    <property type="entry name" value="FCD"/>
    <property type="match status" value="1"/>
</dbReference>